<dbReference type="GO" id="GO:0000271">
    <property type="term" value="P:polysaccharide biosynthetic process"/>
    <property type="evidence" value="ECO:0007669"/>
    <property type="project" value="TreeGrafter"/>
</dbReference>
<dbReference type="AlphaFoldDB" id="A0A0K2GC86"/>
<dbReference type="STRING" id="42253.NITMOv2_2159"/>
<dbReference type="KEGG" id="nmv:NITMOv2_2159"/>
<dbReference type="InterPro" id="IPR015421">
    <property type="entry name" value="PyrdxlP-dep_Trfase_major"/>
</dbReference>
<dbReference type="PIRSF" id="PIRSF000390">
    <property type="entry name" value="PLP_StrS"/>
    <property type="match status" value="1"/>
</dbReference>
<comment type="similarity">
    <text evidence="1 2">Belongs to the DegT/DnrJ/EryC1 family.</text>
</comment>
<gene>
    <name evidence="3" type="ORF">NITMOv2_2159</name>
</gene>
<protein>
    <recommendedName>
        <fullName evidence="5">Lipopolysaccharide biosynthesis protein RfbH</fullName>
    </recommendedName>
</protein>
<proteinExistence type="inferred from homology"/>
<dbReference type="PANTHER" id="PTHR30244:SF34">
    <property type="entry name" value="DTDP-4-AMINO-4,6-DIDEOXYGALACTOSE TRANSAMINASE"/>
    <property type="match status" value="1"/>
</dbReference>
<evidence type="ECO:0000256" key="2">
    <source>
        <dbReference type="RuleBase" id="RU004508"/>
    </source>
</evidence>
<dbReference type="PANTHER" id="PTHR30244">
    <property type="entry name" value="TRANSAMINASE"/>
    <property type="match status" value="1"/>
</dbReference>
<dbReference type="GO" id="GO:0008483">
    <property type="term" value="F:transaminase activity"/>
    <property type="evidence" value="ECO:0007669"/>
    <property type="project" value="TreeGrafter"/>
</dbReference>
<keyword evidence="2" id="KW-0663">Pyridoxal phosphate</keyword>
<evidence type="ECO:0000313" key="4">
    <source>
        <dbReference type="Proteomes" id="UP000069205"/>
    </source>
</evidence>
<dbReference type="InterPro" id="IPR000653">
    <property type="entry name" value="DegT/StrS_aminotransferase"/>
</dbReference>
<dbReference type="InterPro" id="IPR015422">
    <property type="entry name" value="PyrdxlP-dep_Trfase_small"/>
</dbReference>
<name>A0A0K2GC86_NITMO</name>
<dbReference type="Pfam" id="PF01041">
    <property type="entry name" value="DegT_DnrJ_EryC1"/>
    <property type="match status" value="1"/>
</dbReference>
<dbReference type="PATRIC" id="fig|42253.5.peg.2128"/>
<evidence type="ECO:0000256" key="1">
    <source>
        <dbReference type="ARBA" id="ARBA00037999"/>
    </source>
</evidence>
<accession>A0A0K2GC86</accession>
<dbReference type="Proteomes" id="UP000069205">
    <property type="component" value="Chromosome"/>
</dbReference>
<dbReference type="CDD" id="cd00616">
    <property type="entry name" value="AHBA_syn"/>
    <property type="match status" value="1"/>
</dbReference>
<reference evidence="3 4" key="1">
    <citation type="journal article" date="2015" name="Proc. Natl. Acad. Sci. U.S.A.">
        <title>Expanded metabolic versatility of ubiquitous nitrite-oxidizing bacteria from the genus Nitrospira.</title>
        <authorList>
            <person name="Koch H."/>
            <person name="Lucker S."/>
            <person name="Albertsen M."/>
            <person name="Kitzinger K."/>
            <person name="Herbold C."/>
            <person name="Spieck E."/>
            <person name="Nielsen P.H."/>
            <person name="Wagner M."/>
            <person name="Daims H."/>
        </authorList>
    </citation>
    <scope>NUCLEOTIDE SEQUENCE [LARGE SCALE GENOMIC DNA]</scope>
    <source>
        <strain evidence="3 4">NSP M-1</strain>
    </source>
</reference>
<sequence length="444" mass="48978">MKAASTMARKDAAERGTIGRPMLRRRLQRLLASSVRARPRPAAAQALELCRSTLGEEELLAAFEVLLDGHLTMGPQTATFEDEWSAWLPAGFSLMVNSGSSANLLMLSTLTFPGQPNGLKPGDEVILPAVGWSTSLFPIAQTGCVPVLVDVDLATLNLSPEKVEEAITDKTRAILAIHLLGNPCDIPALRAIADRHGLYLLEDCCEAHGASIGGRKVGTFGALSSFSFYYSHHMTSIEGGMVCGQDRSGWRDALVSQRAHGWIRGRSDQHQWTGQYPDIDPRWLFVSTGYNVRPTELNAAIGRVQLTKLDHFVEQRMAIRRRLLERLRPYESWLALQRERPGHSHSAFGLSLIVRPDAPFSRRLLQAFLESRGIETRPIVGGNLARQPVMRHVPHRVADLLSNADLVHHNGLMIGNHADLTDAQEDHLITCIAEFMEAHALRAA</sequence>
<evidence type="ECO:0000313" key="3">
    <source>
        <dbReference type="EMBL" id="ALA58576.1"/>
    </source>
</evidence>
<evidence type="ECO:0008006" key="5">
    <source>
        <dbReference type="Google" id="ProtNLM"/>
    </source>
</evidence>
<dbReference type="Gene3D" id="3.90.1150.10">
    <property type="entry name" value="Aspartate Aminotransferase, domain 1"/>
    <property type="match status" value="1"/>
</dbReference>
<dbReference type="Gene3D" id="3.40.640.10">
    <property type="entry name" value="Type I PLP-dependent aspartate aminotransferase-like (Major domain)"/>
    <property type="match status" value="1"/>
</dbReference>
<dbReference type="EMBL" id="CP011801">
    <property type="protein sequence ID" value="ALA58576.1"/>
    <property type="molecule type" value="Genomic_DNA"/>
</dbReference>
<dbReference type="GO" id="GO:0030170">
    <property type="term" value="F:pyridoxal phosphate binding"/>
    <property type="evidence" value="ECO:0007669"/>
    <property type="project" value="TreeGrafter"/>
</dbReference>
<dbReference type="SUPFAM" id="SSF53383">
    <property type="entry name" value="PLP-dependent transferases"/>
    <property type="match status" value="1"/>
</dbReference>
<organism evidence="3 4">
    <name type="scientific">Nitrospira moscoviensis</name>
    <dbReference type="NCBI Taxonomy" id="42253"/>
    <lineage>
        <taxon>Bacteria</taxon>
        <taxon>Pseudomonadati</taxon>
        <taxon>Nitrospirota</taxon>
        <taxon>Nitrospiria</taxon>
        <taxon>Nitrospirales</taxon>
        <taxon>Nitrospiraceae</taxon>
        <taxon>Nitrospira</taxon>
    </lineage>
</organism>
<dbReference type="InterPro" id="IPR015424">
    <property type="entry name" value="PyrdxlP-dep_Trfase"/>
</dbReference>
<keyword evidence="4" id="KW-1185">Reference proteome</keyword>